<dbReference type="Pfam" id="PF00023">
    <property type="entry name" value="Ank"/>
    <property type="match status" value="1"/>
</dbReference>
<feature type="repeat" description="ANK" evidence="3">
    <location>
        <begin position="178"/>
        <end position="210"/>
    </location>
</feature>
<keyword evidence="5" id="KW-1185">Reference proteome</keyword>
<name>A0A135U489_9PEZI</name>
<reference evidence="4 5" key="1">
    <citation type="submission" date="2014-02" db="EMBL/GenBank/DDBJ databases">
        <title>The genome sequence of Colletotrichum salicis CBS 607.94.</title>
        <authorList>
            <person name="Baroncelli R."/>
            <person name="Thon M.R."/>
        </authorList>
    </citation>
    <scope>NUCLEOTIDE SEQUENCE [LARGE SCALE GENOMIC DNA]</scope>
    <source>
        <strain evidence="4 5">CBS 607.94</strain>
    </source>
</reference>
<evidence type="ECO:0000256" key="1">
    <source>
        <dbReference type="ARBA" id="ARBA00022737"/>
    </source>
</evidence>
<evidence type="ECO:0000256" key="3">
    <source>
        <dbReference type="PROSITE-ProRule" id="PRU00023"/>
    </source>
</evidence>
<sequence length="368" mass="41216">MDCQPLHHPTWRTSHGLGSLRGRLQHLPAEVLLDIVEQILESKSKPVLPSPPPPPPMPTLVFPGLPAPTPPSNTYKPNMPALATLFYLGTLNDRLRDLVTPIIQAHERKSTSSTSTGTSKDPSGFYSYVLIYSARKGFYDGVIAALDHGADINAHDGIDASLAADSIEVSGSPMPTGSHLTALHWAAFDRDLTILRLLLDRGADVRRTANRFKNDRAPVQGRSRPLRMAAIPRPSWHQRPRQDEVNALDFALQGNYGVLPSGMTEQERLAFIKDRDMRDEQVVRILVEAGCPAFVEEHTEREWNYACEEVRWGAARDILSDTACKRSKWGGDMRFAEILLWLQALLDMTSPMDHYIKSLVQLHYIRYV</sequence>
<gene>
    <name evidence="4" type="ORF">CSAL01_07790</name>
</gene>
<dbReference type="Gene3D" id="1.25.40.20">
    <property type="entry name" value="Ankyrin repeat-containing domain"/>
    <property type="match status" value="1"/>
</dbReference>
<keyword evidence="1" id="KW-0677">Repeat</keyword>
<organism evidence="4 5">
    <name type="scientific">Colletotrichum salicis</name>
    <dbReference type="NCBI Taxonomy" id="1209931"/>
    <lineage>
        <taxon>Eukaryota</taxon>
        <taxon>Fungi</taxon>
        <taxon>Dikarya</taxon>
        <taxon>Ascomycota</taxon>
        <taxon>Pezizomycotina</taxon>
        <taxon>Sordariomycetes</taxon>
        <taxon>Hypocreomycetidae</taxon>
        <taxon>Glomerellales</taxon>
        <taxon>Glomerellaceae</taxon>
        <taxon>Colletotrichum</taxon>
        <taxon>Colletotrichum acutatum species complex</taxon>
    </lineage>
</organism>
<dbReference type="OrthoDB" id="4850038at2759"/>
<dbReference type="PROSITE" id="PS50297">
    <property type="entry name" value="ANK_REP_REGION"/>
    <property type="match status" value="1"/>
</dbReference>
<dbReference type="PANTHER" id="PTHR24161">
    <property type="entry name" value="ANK_REP_REGION DOMAIN-CONTAINING PROTEIN-RELATED"/>
    <property type="match status" value="1"/>
</dbReference>
<evidence type="ECO:0000256" key="2">
    <source>
        <dbReference type="ARBA" id="ARBA00023043"/>
    </source>
</evidence>
<protein>
    <submittedName>
        <fullName evidence="4">Uncharacterized protein</fullName>
    </submittedName>
</protein>
<accession>A0A135U489</accession>
<dbReference type="PANTHER" id="PTHR24161:SF124">
    <property type="entry name" value="TRANSIENT RECEPTOR POTENTIAL CHANNEL PYREXIA"/>
    <property type="match status" value="1"/>
</dbReference>
<dbReference type="PROSITE" id="PS50088">
    <property type="entry name" value="ANK_REPEAT"/>
    <property type="match status" value="1"/>
</dbReference>
<dbReference type="InterPro" id="IPR036770">
    <property type="entry name" value="Ankyrin_rpt-contain_sf"/>
</dbReference>
<dbReference type="InterPro" id="IPR002110">
    <property type="entry name" value="Ankyrin_rpt"/>
</dbReference>
<evidence type="ECO:0000313" key="5">
    <source>
        <dbReference type="Proteomes" id="UP000070121"/>
    </source>
</evidence>
<comment type="caution">
    <text evidence="4">The sequence shown here is derived from an EMBL/GenBank/DDBJ whole genome shotgun (WGS) entry which is preliminary data.</text>
</comment>
<dbReference type="Proteomes" id="UP000070121">
    <property type="component" value="Unassembled WGS sequence"/>
</dbReference>
<dbReference type="EMBL" id="JFFI01001735">
    <property type="protein sequence ID" value="KXH55225.1"/>
    <property type="molecule type" value="Genomic_DNA"/>
</dbReference>
<dbReference type="SUPFAM" id="SSF48403">
    <property type="entry name" value="Ankyrin repeat"/>
    <property type="match status" value="1"/>
</dbReference>
<evidence type="ECO:0000313" key="4">
    <source>
        <dbReference type="EMBL" id="KXH55225.1"/>
    </source>
</evidence>
<dbReference type="SMART" id="SM00248">
    <property type="entry name" value="ANK"/>
    <property type="match status" value="2"/>
</dbReference>
<dbReference type="AlphaFoldDB" id="A0A135U489"/>
<keyword evidence="2 3" id="KW-0040">ANK repeat</keyword>
<proteinExistence type="predicted"/>